<dbReference type="Pfam" id="PF01380">
    <property type="entry name" value="SIS"/>
    <property type="match status" value="1"/>
</dbReference>
<dbReference type="GO" id="GO:0097367">
    <property type="term" value="F:carbohydrate derivative binding"/>
    <property type="evidence" value="ECO:0007669"/>
    <property type="project" value="InterPro"/>
</dbReference>
<evidence type="ECO:0000256" key="2">
    <source>
        <dbReference type="ARBA" id="ARBA00012916"/>
    </source>
</evidence>
<dbReference type="EC" id="2.6.1.16" evidence="2"/>
<keyword evidence="4" id="KW-0032">Aminotransferase</keyword>
<dbReference type="PROSITE" id="PS51464">
    <property type="entry name" value="SIS"/>
    <property type="match status" value="1"/>
</dbReference>
<reference evidence="8" key="1">
    <citation type="submission" date="2018-05" db="EMBL/GenBank/DDBJ databases">
        <authorList>
            <person name="Du Z."/>
            <person name="Wang X."/>
        </authorList>
    </citation>
    <scope>NUCLEOTIDE SEQUENCE [LARGE SCALE GENOMIC DNA]</scope>
    <source>
        <strain evidence="8">CQN31</strain>
    </source>
</reference>
<dbReference type="AlphaFoldDB" id="A0A317FIP2"/>
<evidence type="ECO:0000256" key="3">
    <source>
        <dbReference type="ARBA" id="ARBA00016090"/>
    </source>
</evidence>
<dbReference type="SUPFAM" id="SSF53697">
    <property type="entry name" value="SIS domain"/>
    <property type="match status" value="1"/>
</dbReference>
<evidence type="ECO:0000256" key="1">
    <source>
        <dbReference type="ARBA" id="ARBA00001031"/>
    </source>
</evidence>
<proteinExistence type="predicted"/>
<dbReference type="PANTHER" id="PTHR10937:SF0">
    <property type="entry name" value="GLUTAMINE--FRUCTOSE-6-PHOSPHATE TRANSAMINASE (ISOMERIZING)"/>
    <property type="match status" value="1"/>
</dbReference>
<keyword evidence="4" id="KW-0808">Transferase</keyword>
<name>A0A317FIP2_9PROT</name>
<dbReference type="Gene3D" id="3.40.50.10490">
    <property type="entry name" value="Glucose-6-phosphate isomerase like protein, domain 1"/>
    <property type="match status" value="2"/>
</dbReference>
<gene>
    <name evidence="7" type="ORF">DFH01_06885</name>
</gene>
<dbReference type="GO" id="GO:0006487">
    <property type="term" value="P:protein N-linked glycosylation"/>
    <property type="evidence" value="ECO:0007669"/>
    <property type="project" value="TreeGrafter"/>
</dbReference>
<evidence type="ECO:0000259" key="6">
    <source>
        <dbReference type="PROSITE" id="PS51464"/>
    </source>
</evidence>
<protein>
    <recommendedName>
        <fullName evidence="3">Glutamine--fructose-6-phosphate aminotransferase [isomerizing]</fullName>
        <ecNumber evidence="2">2.6.1.16</ecNumber>
    </recommendedName>
</protein>
<evidence type="ECO:0000313" key="7">
    <source>
        <dbReference type="EMBL" id="PWS38964.1"/>
    </source>
</evidence>
<evidence type="ECO:0000313" key="8">
    <source>
        <dbReference type="Proteomes" id="UP000245765"/>
    </source>
</evidence>
<dbReference type="InterPro" id="IPR046348">
    <property type="entry name" value="SIS_dom_sf"/>
</dbReference>
<feature type="domain" description="SIS" evidence="6">
    <location>
        <begin position="29"/>
        <end position="170"/>
    </location>
</feature>
<comment type="catalytic activity">
    <reaction evidence="1">
        <text>D-fructose 6-phosphate + L-glutamine = D-glucosamine 6-phosphate + L-glutamate</text>
        <dbReference type="Rhea" id="RHEA:13237"/>
        <dbReference type="ChEBI" id="CHEBI:29985"/>
        <dbReference type="ChEBI" id="CHEBI:58359"/>
        <dbReference type="ChEBI" id="CHEBI:58725"/>
        <dbReference type="ChEBI" id="CHEBI:61527"/>
        <dbReference type="EC" id="2.6.1.16"/>
    </reaction>
</comment>
<dbReference type="PANTHER" id="PTHR10937">
    <property type="entry name" value="GLUCOSAMINE--FRUCTOSE-6-PHOSPHATE AMINOTRANSFERASE, ISOMERIZING"/>
    <property type="match status" value="1"/>
</dbReference>
<dbReference type="GO" id="GO:0006002">
    <property type="term" value="P:fructose 6-phosphate metabolic process"/>
    <property type="evidence" value="ECO:0007669"/>
    <property type="project" value="TreeGrafter"/>
</dbReference>
<sequence>MQGPMRADMARQPEVIAGLLARAPEFLAAGATLAPGAGGRLFVAGCGDGAFAAEAAAEFARELGLDWRPLGALDLLLSARRLAAADRVIAISMSGNVDRTVAAAEAASGMGARLLALVNGKGGRLGEVAGARISLDIADIAPFLCGTSSYTATVAALMLLAAGAAGRPEAAEALHAALPAIRAAIAFEVTEAVPSGVRLLSAGADAGTVRYGAAKLVELTGVPAWSADLEEFAHSQYWATPVTDLIVVVAAEPALARLATESCEALAELGMRCLAMDTEATPVATATRRWTLPAIPPALAPLATAIPLQALAHGLARAGGLDPDTRTHLKGDAARFRVSRMLTRRSLIGTGQ</sequence>
<dbReference type="EMBL" id="QGNA01000001">
    <property type="protein sequence ID" value="PWS38964.1"/>
    <property type="molecule type" value="Genomic_DNA"/>
</dbReference>
<keyword evidence="8" id="KW-1185">Reference proteome</keyword>
<keyword evidence="5" id="KW-0315">Glutamine amidotransferase</keyword>
<dbReference type="GO" id="GO:0006047">
    <property type="term" value="P:UDP-N-acetylglucosamine metabolic process"/>
    <property type="evidence" value="ECO:0007669"/>
    <property type="project" value="TreeGrafter"/>
</dbReference>
<dbReference type="GO" id="GO:0004360">
    <property type="term" value="F:glutamine-fructose-6-phosphate transaminase (isomerizing) activity"/>
    <property type="evidence" value="ECO:0007669"/>
    <property type="project" value="UniProtKB-EC"/>
</dbReference>
<evidence type="ECO:0000256" key="4">
    <source>
        <dbReference type="ARBA" id="ARBA00022576"/>
    </source>
</evidence>
<comment type="caution">
    <text evidence="7">The sequence shown here is derived from an EMBL/GenBank/DDBJ whole genome shotgun (WGS) entry which is preliminary data.</text>
</comment>
<evidence type="ECO:0000256" key="5">
    <source>
        <dbReference type="ARBA" id="ARBA00022962"/>
    </source>
</evidence>
<dbReference type="Proteomes" id="UP000245765">
    <property type="component" value="Unassembled WGS sequence"/>
</dbReference>
<dbReference type="InterPro" id="IPR001347">
    <property type="entry name" value="SIS_dom"/>
</dbReference>
<accession>A0A317FIP2</accession>
<organism evidence="7 8">
    <name type="scientific">Falsiroseomonas bella</name>
    <dbReference type="NCBI Taxonomy" id="2184016"/>
    <lineage>
        <taxon>Bacteria</taxon>
        <taxon>Pseudomonadati</taxon>
        <taxon>Pseudomonadota</taxon>
        <taxon>Alphaproteobacteria</taxon>
        <taxon>Acetobacterales</taxon>
        <taxon>Roseomonadaceae</taxon>
        <taxon>Falsiroseomonas</taxon>
    </lineage>
</organism>